<evidence type="ECO:0000313" key="1">
    <source>
        <dbReference type="EMBL" id="AJQ93624.1"/>
    </source>
</evidence>
<dbReference type="EMBL" id="CP007142">
    <property type="protein sequence ID" value="AJQ93624.1"/>
    <property type="molecule type" value="Genomic_DNA"/>
</dbReference>
<dbReference type="AlphaFoldDB" id="A0A0C5VTI0"/>
<proteinExistence type="predicted"/>
<dbReference type="HOGENOM" id="CLU_2464712_0_0_6"/>
<reference evidence="1 2" key="1">
    <citation type="submission" date="2014-01" db="EMBL/GenBank/DDBJ databases">
        <title>Full genme sequencing of cellulolytic bacterium Gynuella sunshinyii YC6258T gen. nov., sp. nov.</title>
        <authorList>
            <person name="Khan H."/>
            <person name="Chung E.J."/>
            <person name="Chung Y.R."/>
        </authorList>
    </citation>
    <scope>NUCLEOTIDE SEQUENCE [LARGE SCALE GENOMIC DNA]</scope>
    <source>
        <strain evidence="1 2">YC6258</strain>
    </source>
</reference>
<dbReference type="KEGG" id="gsn:YC6258_01576"/>
<gene>
    <name evidence="1" type="ORF">YC6258_01576</name>
</gene>
<accession>A0A0C5VTI0</accession>
<keyword evidence="2" id="KW-1185">Reference proteome</keyword>
<organism evidence="1 2">
    <name type="scientific">Gynuella sunshinyii YC6258</name>
    <dbReference type="NCBI Taxonomy" id="1445510"/>
    <lineage>
        <taxon>Bacteria</taxon>
        <taxon>Pseudomonadati</taxon>
        <taxon>Pseudomonadota</taxon>
        <taxon>Gammaproteobacteria</taxon>
        <taxon>Oceanospirillales</taxon>
        <taxon>Saccharospirillaceae</taxon>
        <taxon>Gynuella</taxon>
    </lineage>
</organism>
<name>A0A0C5VTI0_9GAMM</name>
<protein>
    <submittedName>
        <fullName evidence="1">Uncharacterized protein</fullName>
    </submittedName>
</protein>
<sequence length="88" mass="10859">MGHRYQNYFYSSYRLERCRCCGRDIIGRKAIDLKFRHFFKHRVYQTKYSTWCYEIYYGKKLFRHETGFRNQHDAVLFLDVELSKLLGS</sequence>
<dbReference type="STRING" id="1445510.YC6258_01576"/>
<dbReference type="Proteomes" id="UP000032266">
    <property type="component" value="Chromosome"/>
</dbReference>
<evidence type="ECO:0000313" key="2">
    <source>
        <dbReference type="Proteomes" id="UP000032266"/>
    </source>
</evidence>